<name>A0A175JR35_ENTHI</name>
<evidence type="ECO:0000313" key="1">
    <source>
        <dbReference type="EMBL" id="GAT95843.1"/>
    </source>
</evidence>
<dbReference type="VEuPathDB" id="AmoebaDB:EHI7A_132804"/>
<accession>A0A175JR35</accession>
<organism evidence="1 2">
    <name type="scientific">Entamoeba histolytica</name>
    <dbReference type="NCBI Taxonomy" id="5759"/>
    <lineage>
        <taxon>Eukaryota</taxon>
        <taxon>Amoebozoa</taxon>
        <taxon>Evosea</taxon>
        <taxon>Archamoebae</taxon>
        <taxon>Mastigamoebida</taxon>
        <taxon>Entamoebidae</taxon>
        <taxon>Entamoeba</taxon>
    </lineage>
</organism>
<proteinExistence type="predicted"/>
<reference evidence="1 2" key="1">
    <citation type="submission" date="2016-05" db="EMBL/GenBank/DDBJ databases">
        <title>First whole genome sequencing of Entamoeba histolytica HM1:IMSS-clone-6.</title>
        <authorList>
            <person name="Mukherjee Avik.K."/>
            <person name="Izumyama S."/>
            <person name="Nakada-Tsukui K."/>
            <person name="Nozaki T."/>
        </authorList>
    </citation>
    <scope>NUCLEOTIDE SEQUENCE [LARGE SCALE GENOMIC DNA]</scope>
    <source>
        <strain evidence="1 2">HM1:IMSS clone 6</strain>
    </source>
</reference>
<sequence>MNDSKSKKQPKNPAERKLNSSNSLILRSLALVWLLFQECNYVIIIDKQKRNGIKGLSHIIINKIFDSNFTLIFDSNRTNAGSCKDRSRYCSSKAIKIMVSSLIKEGYVFDSYIKKVSSKKINGEVIPPAIKLKTITKHLNSDSTIMYTTEDIEQKIGMGCYNKLMYLFDRNTELKKIVLSSFAINDEQKLKLQIAQENVCYYADEGSETEELEQKENG</sequence>
<dbReference type="eggNOG" id="ENOG502RDA0">
    <property type="taxonomic scope" value="Eukaryota"/>
</dbReference>
<dbReference type="AlphaFoldDB" id="A0A175JR35"/>
<dbReference type="VEuPathDB" id="AmoebaDB:EHI_017570"/>
<dbReference type="VEuPathDB" id="AmoebaDB:EHI5A_049420"/>
<gene>
    <name evidence="1" type="ORF">CL6EHI_017570</name>
</gene>
<evidence type="ECO:0000313" key="2">
    <source>
        <dbReference type="Proteomes" id="UP000078387"/>
    </source>
</evidence>
<dbReference type="Proteomes" id="UP000078387">
    <property type="component" value="Unassembled WGS sequence"/>
</dbReference>
<comment type="caution">
    <text evidence="1">The sequence shown here is derived from an EMBL/GenBank/DDBJ whole genome shotgun (WGS) entry which is preliminary data.</text>
</comment>
<dbReference type="EMBL" id="BDEQ01000001">
    <property type="protein sequence ID" value="GAT95843.1"/>
    <property type="molecule type" value="Genomic_DNA"/>
</dbReference>
<protein>
    <submittedName>
        <fullName evidence="1">Uncharacterized protein</fullName>
    </submittedName>
</protein>